<evidence type="ECO:0000313" key="4">
    <source>
        <dbReference type="Proteomes" id="UP000198403"/>
    </source>
</evidence>
<dbReference type="PANTHER" id="PTHR23131">
    <property type="entry name" value="ENDORIBONUCLEASE LACTB2"/>
    <property type="match status" value="1"/>
</dbReference>
<keyword evidence="4" id="KW-1185">Reference proteome</keyword>
<evidence type="ECO:0000256" key="1">
    <source>
        <dbReference type="SAM" id="MobiDB-lite"/>
    </source>
</evidence>
<feature type="domain" description="Metallo-beta-lactamase" evidence="2">
    <location>
        <begin position="29"/>
        <end position="241"/>
    </location>
</feature>
<reference evidence="3 4" key="1">
    <citation type="submission" date="2017-06" db="EMBL/GenBank/DDBJ databases">
        <authorList>
            <person name="Kim H.J."/>
            <person name="Triplett B.A."/>
        </authorList>
    </citation>
    <scope>NUCLEOTIDE SEQUENCE [LARGE SCALE GENOMIC DNA]</scope>
    <source>
        <strain evidence="3 4">DSM 44272</strain>
    </source>
</reference>
<organism evidence="3 4">
    <name type="scientific">Blastococcus mobilis</name>
    <dbReference type="NCBI Taxonomy" id="1938746"/>
    <lineage>
        <taxon>Bacteria</taxon>
        <taxon>Bacillati</taxon>
        <taxon>Actinomycetota</taxon>
        <taxon>Actinomycetes</taxon>
        <taxon>Geodermatophilales</taxon>
        <taxon>Geodermatophilaceae</taxon>
        <taxon>Blastococcus</taxon>
    </lineage>
</organism>
<dbReference type="OrthoDB" id="2971563at2"/>
<dbReference type="PANTHER" id="PTHR23131:SF4">
    <property type="entry name" value="METALLO-BETA-LACTAMASE SUPERFAMILY POTEIN"/>
    <property type="match status" value="1"/>
</dbReference>
<dbReference type="Gene3D" id="3.60.15.10">
    <property type="entry name" value="Ribonuclease Z/Hydroxyacylglutathione hydrolase-like"/>
    <property type="match status" value="1"/>
</dbReference>
<dbReference type="AlphaFoldDB" id="A0A238Y4W1"/>
<name>A0A238Y4W1_9ACTN</name>
<dbReference type="Gene3D" id="1.10.10.10">
    <property type="entry name" value="Winged helix-like DNA-binding domain superfamily/Winged helix DNA-binding domain"/>
    <property type="match status" value="1"/>
</dbReference>
<sequence length="339" mass="37351">MTERTVPEPCEVVPGVWSVPLPFPNPLRYTLSYVIEADAGLVLVDAGWDSDECWGALQAGLATAGASLADLTGVAITHIHPDHYGLAERLRQRTSAWIGMHPLEADRIPCTDEEIAAVLEDMVSWLHALGAPPDEVQALRDHGPTIAATTPRIRPDRLLRDGQQVPGRPTMTAVHTPGHTVGHLCFVDEARRMAFTGDHVLPRVTPNISQRPQQGEDPLGHYRRSIAKLRGSGAVLGLPGHEWPIDDLDARIDVLSEHHHERLDQVEAVLRAGASTVWEVATTISWSRPWSDLRGLQRRSALGEAHSHLERLVREGRAHVRPGTPDRWSAAERVHESAR</sequence>
<feature type="compositionally biased region" description="Basic and acidic residues" evidence="1">
    <location>
        <begin position="329"/>
        <end position="339"/>
    </location>
</feature>
<evidence type="ECO:0000313" key="3">
    <source>
        <dbReference type="EMBL" id="SNR65359.1"/>
    </source>
</evidence>
<feature type="region of interest" description="Disordered" evidence="1">
    <location>
        <begin position="317"/>
        <end position="339"/>
    </location>
</feature>
<dbReference type="InterPro" id="IPR036388">
    <property type="entry name" value="WH-like_DNA-bd_sf"/>
</dbReference>
<proteinExistence type="predicted"/>
<protein>
    <submittedName>
        <fullName evidence="3">Glyoxylase, beta-lactamase superfamily II</fullName>
    </submittedName>
</protein>
<accession>A0A238Y4W1</accession>
<dbReference type="SMART" id="SM00849">
    <property type="entry name" value="Lactamase_B"/>
    <property type="match status" value="1"/>
</dbReference>
<dbReference type="Pfam" id="PF00753">
    <property type="entry name" value="Lactamase_B"/>
    <property type="match status" value="1"/>
</dbReference>
<gene>
    <name evidence="3" type="ORF">SAMN06272737_11760</name>
</gene>
<dbReference type="RefSeq" id="WP_089337460.1">
    <property type="nucleotide sequence ID" value="NZ_FZNO01000017.1"/>
</dbReference>
<dbReference type="InterPro" id="IPR050662">
    <property type="entry name" value="Sec-metab_biosynth-thioest"/>
</dbReference>
<dbReference type="InterPro" id="IPR036866">
    <property type="entry name" value="RibonucZ/Hydroxyglut_hydro"/>
</dbReference>
<dbReference type="InterPro" id="IPR001279">
    <property type="entry name" value="Metallo-B-lactamas"/>
</dbReference>
<dbReference type="EMBL" id="FZNO01000017">
    <property type="protein sequence ID" value="SNR65359.1"/>
    <property type="molecule type" value="Genomic_DNA"/>
</dbReference>
<dbReference type="Proteomes" id="UP000198403">
    <property type="component" value="Unassembled WGS sequence"/>
</dbReference>
<evidence type="ECO:0000259" key="2">
    <source>
        <dbReference type="SMART" id="SM00849"/>
    </source>
</evidence>
<dbReference type="SUPFAM" id="SSF56281">
    <property type="entry name" value="Metallo-hydrolase/oxidoreductase"/>
    <property type="match status" value="1"/>
</dbReference>